<keyword evidence="6 7" id="KW-0238">DNA-binding</keyword>
<accession>A0A7S3NKG9</accession>
<evidence type="ECO:0000313" key="10">
    <source>
        <dbReference type="EMBL" id="CAE0373766.1"/>
    </source>
</evidence>
<evidence type="ECO:0000256" key="2">
    <source>
        <dbReference type="ARBA" id="ARBA00022741"/>
    </source>
</evidence>
<gene>
    <name evidence="10" type="ORF">ALAG00032_LOCUS14568</name>
</gene>
<dbReference type="PRINTS" id="PR01657">
    <property type="entry name" value="MCMFAMILY"/>
</dbReference>
<proteinExistence type="inferred from homology"/>
<feature type="domain" description="MCM C-terminal AAA(+) ATPase" evidence="9">
    <location>
        <begin position="291"/>
        <end position="497"/>
    </location>
</feature>
<dbReference type="InterPro" id="IPR041562">
    <property type="entry name" value="MCM_lid"/>
</dbReference>
<dbReference type="InterPro" id="IPR033762">
    <property type="entry name" value="MCM_OB"/>
</dbReference>
<comment type="function">
    <text evidence="8">Acts as component of the MCM2-7 complex (MCM complex) which is the replicative helicase essential for 'once per cell cycle' DNA replication initiation and elongation in eukaryotic cells. The active ATPase sites in the MCM2-7 ring are formed through the interaction surfaces of two neighboring subunits such that a critical structure of a conserved arginine finger motif is provided in trans relative to the ATP-binding site of the Walker A box of the adjacent subunit. The six ATPase active sites, however, are likely to contribute differentially to the complex helicase activity.</text>
</comment>
<comment type="subunit">
    <text evidence="8">Component of the MCM2-7 complex.</text>
</comment>
<dbReference type="InterPro" id="IPR001208">
    <property type="entry name" value="MCM_dom"/>
</dbReference>
<evidence type="ECO:0000259" key="9">
    <source>
        <dbReference type="PROSITE" id="PS50051"/>
    </source>
</evidence>
<dbReference type="GO" id="GO:0006271">
    <property type="term" value="P:DNA strand elongation involved in DNA replication"/>
    <property type="evidence" value="ECO:0007669"/>
    <property type="project" value="TreeGrafter"/>
</dbReference>
<comment type="similarity">
    <text evidence="7">Belongs to the MCM family.</text>
</comment>
<dbReference type="PRINTS" id="PR01660">
    <property type="entry name" value="MCMPROTEIN4"/>
</dbReference>
<dbReference type="EMBL" id="HBIJ01022345">
    <property type="protein sequence ID" value="CAE0373766.1"/>
    <property type="molecule type" value="Transcribed_RNA"/>
</dbReference>
<reference evidence="10" key="1">
    <citation type="submission" date="2021-01" db="EMBL/GenBank/DDBJ databases">
        <authorList>
            <person name="Corre E."/>
            <person name="Pelletier E."/>
            <person name="Niang G."/>
            <person name="Scheremetjew M."/>
            <person name="Finn R."/>
            <person name="Kale V."/>
            <person name="Holt S."/>
            <person name="Cochrane G."/>
            <person name="Meng A."/>
            <person name="Brown T."/>
            <person name="Cohen L."/>
        </authorList>
    </citation>
    <scope>NUCLEOTIDE SEQUENCE</scope>
    <source>
        <strain evidence="10">CCMP1510</strain>
    </source>
</reference>
<evidence type="ECO:0000256" key="5">
    <source>
        <dbReference type="ARBA" id="ARBA00022840"/>
    </source>
</evidence>
<dbReference type="Gene3D" id="2.40.50.140">
    <property type="entry name" value="Nucleic acid-binding proteins"/>
    <property type="match status" value="1"/>
</dbReference>
<dbReference type="Pfam" id="PF17855">
    <property type="entry name" value="MCM_lid"/>
    <property type="match status" value="1"/>
</dbReference>
<dbReference type="Gene3D" id="3.30.1640.10">
    <property type="entry name" value="mini-chromosome maintenance (MCM) complex, chain A, domain 1"/>
    <property type="match status" value="1"/>
</dbReference>
<dbReference type="InterPro" id="IPR008047">
    <property type="entry name" value="MCM_4"/>
</dbReference>
<evidence type="ECO:0000256" key="6">
    <source>
        <dbReference type="ARBA" id="ARBA00023125"/>
    </source>
</evidence>
<dbReference type="GO" id="GO:0006270">
    <property type="term" value="P:DNA replication initiation"/>
    <property type="evidence" value="ECO:0007669"/>
    <property type="project" value="InterPro"/>
</dbReference>
<dbReference type="SMART" id="SM00350">
    <property type="entry name" value="MCM"/>
    <property type="match status" value="1"/>
</dbReference>
<dbReference type="GO" id="GO:0000727">
    <property type="term" value="P:double-strand break repair via break-induced replication"/>
    <property type="evidence" value="ECO:0007669"/>
    <property type="project" value="TreeGrafter"/>
</dbReference>
<dbReference type="PANTHER" id="PTHR11630:SF26">
    <property type="entry name" value="DNA REPLICATION LICENSING FACTOR MCM7"/>
    <property type="match status" value="1"/>
</dbReference>
<evidence type="ECO:0000256" key="4">
    <source>
        <dbReference type="ARBA" id="ARBA00022806"/>
    </source>
</evidence>
<dbReference type="AlphaFoldDB" id="A0A7S3NKG9"/>
<dbReference type="Pfam" id="PF17207">
    <property type="entry name" value="MCM_OB"/>
    <property type="match status" value="1"/>
</dbReference>
<dbReference type="GO" id="GO:0042555">
    <property type="term" value="C:MCM complex"/>
    <property type="evidence" value="ECO:0007669"/>
    <property type="project" value="UniProtKB-UniRule"/>
</dbReference>
<keyword evidence="1 8" id="KW-0235">DNA replication</keyword>
<dbReference type="InterPro" id="IPR031327">
    <property type="entry name" value="MCM"/>
</dbReference>
<dbReference type="Pfam" id="PF00493">
    <property type="entry name" value="MCM"/>
    <property type="match status" value="1"/>
</dbReference>
<evidence type="ECO:0000256" key="8">
    <source>
        <dbReference type="RuleBase" id="RU368062"/>
    </source>
</evidence>
<dbReference type="PANTHER" id="PTHR11630">
    <property type="entry name" value="DNA REPLICATION LICENSING FACTOR MCM FAMILY MEMBER"/>
    <property type="match status" value="1"/>
</dbReference>
<dbReference type="SUPFAM" id="SSF52540">
    <property type="entry name" value="P-loop containing nucleoside triphosphate hydrolases"/>
    <property type="match status" value="1"/>
</dbReference>
<evidence type="ECO:0000256" key="7">
    <source>
        <dbReference type="RuleBase" id="RU004070"/>
    </source>
</evidence>
<name>A0A7S3NKG9_9STRA</name>
<evidence type="ECO:0000256" key="1">
    <source>
        <dbReference type="ARBA" id="ARBA00022705"/>
    </source>
</evidence>
<dbReference type="EC" id="3.6.4.12" evidence="8"/>
<protein>
    <recommendedName>
        <fullName evidence="8">DNA replication licensing factor MCM4</fullName>
        <ecNumber evidence="8">3.6.4.12</ecNumber>
    </recommendedName>
</protein>
<evidence type="ECO:0000256" key="3">
    <source>
        <dbReference type="ARBA" id="ARBA00022801"/>
    </source>
</evidence>
<keyword evidence="8" id="KW-0539">Nucleus</keyword>
<dbReference type="PROSITE" id="PS50051">
    <property type="entry name" value="MCM_2"/>
    <property type="match status" value="1"/>
</dbReference>
<keyword evidence="5 7" id="KW-0067">ATP-binding</keyword>
<dbReference type="Gene3D" id="2.20.28.10">
    <property type="match status" value="1"/>
</dbReference>
<dbReference type="InterPro" id="IPR012340">
    <property type="entry name" value="NA-bd_OB-fold"/>
</dbReference>
<dbReference type="Gene3D" id="3.40.50.300">
    <property type="entry name" value="P-loop containing nucleotide triphosphate hydrolases"/>
    <property type="match status" value="1"/>
</dbReference>
<dbReference type="GO" id="GO:0016787">
    <property type="term" value="F:hydrolase activity"/>
    <property type="evidence" value="ECO:0007669"/>
    <property type="project" value="UniProtKB-KW"/>
</dbReference>
<dbReference type="Pfam" id="PF14551">
    <property type="entry name" value="MCM_N"/>
    <property type="match status" value="1"/>
</dbReference>
<comment type="catalytic activity">
    <reaction evidence="8">
        <text>ATP + H2O = ADP + phosphate + H(+)</text>
        <dbReference type="Rhea" id="RHEA:13065"/>
        <dbReference type="ChEBI" id="CHEBI:15377"/>
        <dbReference type="ChEBI" id="CHEBI:15378"/>
        <dbReference type="ChEBI" id="CHEBI:30616"/>
        <dbReference type="ChEBI" id="CHEBI:43474"/>
        <dbReference type="ChEBI" id="CHEBI:456216"/>
        <dbReference type="EC" id="3.6.4.12"/>
    </reaction>
</comment>
<keyword evidence="3 8" id="KW-0378">Hydrolase</keyword>
<sequence length="682" mass="76978">MNARTQIDNQLHRFISNFIDDDERIKYFEIIKNICNQRKGSRIIRINLDDVNEYFDDDEKLVQDIIYNAHRYVNIFNTVMTKIALENNWESNDKSLACEVHFIPPASMAFQTLRSLRANKIGCLVKVRGIVTRVSDVLPILQVVFYECKKCGRDGFINLTCAHTYTPLSSCPHCFCTDSLQFQTSLLFIKYQELRLQELPEEVPIGQIPFVLSAQCRDKMTRLCVPGDVVVASGIFLPRTPKSEHNINNGLIPGTYINITDLNKEKLNYNEIHLTPEMNNKIDQEANSANIYAKIAQAIAPEIHGHDDIKKSLLLQLVGGVAQTLQDGMKIRGDIHILLLGDPGVAKSQILKYMSTISPRGVYTTGKGSSGVGLTASVTRDPLTSEISLDSGALILADMGICSIDEFDKMDEYDRTAIHEVMEQQTVSIAKAGLTTTLNARCSILAAANPIFGRYSFTHSVNENLNLPHSLLSRFDLLFLLLDRPDVANDALLAHHVTYVHRYKQPPPQYETTFDMHFVRQYISQARQFEPIITPNLLGTVVDIYVDRRQEGSTFSSTLMTARQLLSILRLSQALARLRFDDQVNLVDIDESIRLTYLSQKSLQTDKFDQNEDYADSTSRAFDALRNFVAKNNTTVVGYQDAETAVTKSGIHANAFHSMVREYEDLALLYVDPAKEFIEILQ</sequence>
<dbReference type="GO" id="GO:0005524">
    <property type="term" value="F:ATP binding"/>
    <property type="evidence" value="ECO:0007669"/>
    <property type="project" value="UniProtKB-UniRule"/>
</dbReference>
<dbReference type="SUPFAM" id="SSF50249">
    <property type="entry name" value="Nucleic acid-binding proteins"/>
    <property type="match status" value="1"/>
</dbReference>
<keyword evidence="2 7" id="KW-0547">Nucleotide-binding</keyword>
<dbReference type="GO" id="GO:0003697">
    <property type="term" value="F:single-stranded DNA binding"/>
    <property type="evidence" value="ECO:0007669"/>
    <property type="project" value="TreeGrafter"/>
</dbReference>
<dbReference type="FunFam" id="3.40.50.300:FF:000826">
    <property type="entry name" value="Replicative DNA helicase Mcm"/>
    <property type="match status" value="1"/>
</dbReference>
<dbReference type="GO" id="GO:0005634">
    <property type="term" value="C:nucleus"/>
    <property type="evidence" value="ECO:0007669"/>
    <property type="project" value="TreeGrafter"/>
</dbReference>
<keyword evidence="4 8" id="KW-0347">Helicase</keyword>
<dbReference type="GO" id="GO:0017116">
    <property type="term" value="F:single-stranded DNA helicase activity"/>
    <property type="evidence" value="ECO:0007669"/>
    <property type="project" value="TreeGrafter"/>
</dbReference>
<organism evidence="10">
    <name type="scientific">Aureoumbra lagunensis</name>
    <dbReference type="NCBI Taxonomy" id="44058"/>
    <lineage>
        <taxon>Eukaryota</taxon>
        <taxon>Sar</taxon>
        <taxon>Stramenopiles</taxon>
        <taxon>Ochrophyta</taxon>
        <taxon>Pelagophyceae</taxon>
        <taxon>Pelagomonadales</taxon>
        <taxon>Aureoumbra</taxon>
    </lineage>
</organism>
<dbReference type="InterPro" id="IPR027925">
    <property type="entry name" value="MCM_N"/>
</dbReference>
<dbReference type="InterPro" id="IPR027417">
    <property type="entry name" value="P-loop_NTPase"/>
</dbReference>